<keyword evidence="3" id="KW-0157">Chromophore</keyword>
<sequence length="198" mass="21494">MDDSPGPRPELRAALETTLTADVGSFRETVDRLGTEHGFGTEQLTTTPDTFDPKGGVTGMSVRDRELVWRAWTLEAAPIGVVLTGPAYQDNPVVYANRATCRLTGYSLSELRGGNLRRLQGSRTDPDPVGTLREAIRGWSSVTVELYNYRADGTPFVNRVSIVPVSDADGTVQHWFGLQAAVPDEESASGVRVPCSRD</sequence>
<evidence type="ECO:0000256" key="3">
    <source>
        <dbReference type="ARBA" id="ARBA00022991"/>
    </source>
</evidence>
<comment type="caution">
    <text evidence="5">The sequence shown here is derived from an EMBL/GenBank/DDBJ whole genome shotgun (WGS) entry which is preliminary data.</text>
</comment>
<evidence type="ECO:0000259" key="4">
    <source>
        <dbReference type="PROSITE" id="PS50112"/>
    </source>
</evidence>
<reference evidence="5 6" key="1">
    <citation type="journal article" date="2019" name="Int. J. Syst. Evol. Microbiol.">
        <title>The Global Catalogue of Microorganisms (GCM) 10K type strain sequencing project: providing services to taxonomists for standard genome sequencing and annotation.</title>
        <authorList>
            <consortium name="The Broad Institute Genomics Platform"/>
            <consortium name="The Broad Institute Genome Sequencing Center for Infectious Disease"/>
            <person name="Wu L."/>
            <person name="Ma J."/>
        </authorList>
    </citation>
    <scope>NUCLEOTIDE SEQUENCE [LARGE SCALE GENOMIC DNA]</scope>
    <source>
        <strain evidence="5 6">CGMCC 1.3239</strain>
    </source>
</reference>
<gene>
    <name evidence="5" type="ORF">ACFQEU_05465</name>
</gene>
<dbReference type="CDD" id="cd00130">
    <property type="entry name" value="PAS"/>
    <property type="match status" value="1"/>
</dbReference>
<dbReference type="PANTHER" id="PTHR47429:SF2">
    <property type="entry name" value="PROTEIN TWIN LOV 1"/>
    <property type="match status" value="1"/>
</dbReference>
<dbReference type="EMBL" id="JBHSWW010000049">
    <property type="protein sequence ID" value="MFC6752915.1"/>
    <property type="molecule type" value="Genomic_DNA"/>
</dbReference>
<keyword evidence="6" id="KW-1185">Reference proteome</keyword>
<accession>A0ABD5S8Z4</accession>
<keyword evidence="2" id="KW-0288">FMN</keyword>
<keyword evidence="1" id="KW-0285">Flavoprotein</keyword>
<evidence type="ECO:0000256" key="1">
    <source>
        <dbReference type="ARBA" id="ARBA00022630"/>
    </source>
</evidence>
<dbReference type="Pfam" id="PF13426">
    <property type="entry name" value="PAS_9"/>
    <property type="match status" value="1"/>
</dbReference>
<dbReference type="AlphaFoldDB" id="A0ABD5S8Z4"/>
<dbReference type="PROSITE" id="PS50112">
    <property type="entry name" value="PAS"/>
    <property type="match status" value="1"/>
</dbReference>
<evidence type="ECO:0000313" key="6">
    <source>
        <dbReference type="Proteomes" id="UP001596442"/>
    </source>
</evidence>
<evidence type="ECO:0000313" key="5">
    <source>
        <dbReference type="EMBL" id="MFC6752915.1"/>
    </source>
</evidence>
<dbReference type="SUPFAM" id="SSF55785">
    <property type="entry name" value="PYP-like sensor domain (PAS domain)"/>
    <property type="match status" value="1"/>
</dbReference>
<organism evidence="5 6">
    <name type="scientific">Halorubrum tibetense</name>
    <dbReference type="NCBI Taxonomy" id="175631"/>
    <lineage>
        <taxon>Archaea</taxon>
        <taxon>Methanobacteriati</taxon>
        <taxon>Methanobacteriota</taxon>
        <taxon>Stenosarchaea group</taxon>
        <taxon>Halobacteria</taxon>
        <taxon>Halobacteriales</taxon>
        <taxon>Haloferacaceae</taxon>
        <taxon>Halorubrum</taxon>
    </lineage>
</organism>
<name>A0ABD5S8Z4_9EURY</name>
<proteinExistence type="predicted"/>
<dbReference type="Gene3D" id="3.30.450.20">
    <property type="entry name" value="PAS domain"/>
    <property type="match status" value="1"/>
</dbReference>
<dbReference type="NCBIfam" id="TIGR00229">
    <property type="entry name" value="sensory_box"/>
    <property type="match status" value="1"/>
</dbReference>
<dbReference type="InterPro" id="IPR035965">
    <property type="entry name" value="PAS-like_dom_sf"/>
</dbReference>
<dbReference type="SMART" id="SM00086">
    <property type="entry name" value="PAC"/>
    <property type="match status" value="1"/>
</dbReference>
<dbReference type="InterPro" id="IPR001610">
    <property type="entry name" value="PAC"/>
</dbReference>
<dbReference type="RefSeq" id="WP_379780048.1">
    <property type="nucleotide sequence ID" value="NZ_JBHSWW010000049.1"/>
</dbReference>
<feature type="domain" description="PAS" evidence="4">
    <location>
        <begin position="90"/>
        <end position="137"/>
    </location>
</feature>
<protein>
    <submittedName>
        <fullName evidence="5">PAS domain-containing protein</fullName>
    </submittedName>
</protein>
<dbReference type="PANTHER" id="PTHR47429">
    <property type="entry name" value="PROTEIN TWIN LOV 1"/>
    <property type="match status" value="1"/>
</dbReference>
<dbReference type="InterPro" id="IPR000014">
    <property type="entry name" value="PAS"/>
</dbReference>
<evidence type="ECO:0000256" key="2">
    <source>
        <dbReference type="ARBA" id="ARBA00022643"/>
    </source>
</evidence>
<dbReference type="Proteomes" id="UP001596442">
    <property type="component" value="Unassembled WGS sequence"/>
</dbReference>